<evidence type="ECO:0000313" key="5">
    <source>
        <dbReference type="EMBL" id="SMG23370.1"/>
    </source>
</evidence>
<dbReference type="AlphaFoldDB" id="A0A1X7J789"/>
<accession>A0A1X7J789</accession>
<evidence type="ECO:0000256" key="1">
    <source>
        <dbReference type="ARBA" id="ARBA00011073"/>
    </source>
</evidence>
<dbReference type="PANTHER" id="PTHR43806:SF11">
    <property type="entry name" value="CEREVISIN-RELATED"/>
    <property type="match status" value="1"/>
</dbReference>
<dbReference type="Gene3D" id="3.40.50.200">
    <property type="entry name" value="Peptidase S8/S53 domain"/>
    <property type="match status" value="1"/>
</dbReference>
<dbReference type="RefSeq" id="WP_085493448.1">
    <property type="nucleotide sequence ID" value="NZ_FXAZ01000001.1"/>
</dbReference>
<keyword evidence="6" id="KW-1185">Reference proteome</keyword>
<keyword evidence="4" id="KW-0720">Serine protease</keyword>
<keyword evidence="2" id="KW-0645">Protease</keyword>
<name>A0A1X7J789_9BACL</name>
<evidence type="ECO:0000256" key="3">
    <source>
        <dbReference type="ARBA" id="ARBA00022801"/>
    </source>
</evidence>
<evidence type="ECO:0000313" key="6">
    <source>
        <dbReference type="Proteomes" id="UP000193834"/>
    </source>
</evidence>
<evidence type="ECO:0000256" key="4">
    <source>
        <dbReference type="ARBA" id="ARBA00022825"/>
    </source>
</evidence>
<proteinExistence type="inferred from homology"/>
<dbReference type="EMBL" id="FXAZ01000001">
    <property type="protein sequence ID" value="SMG23370.1"/>
    <property type="molecule type" value="Genomic_DNA"/>
</dbReference>
<comment type="similarity">
    <text evidence="1">Belongs to the peptidase S8 family.</text>
</comment>
<dbReference type="OrthoDB" id="9798386at2"/>
<sequence length="431" mass="45550">MASEPRIIVKFRPDVTIPYEDAAERFLPVPISLLWQQLQSQFPGAALSLNRLIRVQTGEQLADLLNTARARSGQEPPNLLSVMAIDVAGFVDRQSLVTALRALPFVEFAYQETPLVQASVDPSNDPLAPTQGYLLPAPFGIDAFFAWSLPGADGEGVKFLDIERGWNLTHEDLAGVGITELNQSVPGNEFHSTACLGIVLAQDNDKGVIGIAPKVKGAIASSLRNTLPDAFVLAAGFLGAGDVLLIEDQSTDLKPVEMDAHIAMLIHALTLLGIVVIEPAGNGGHDLDALLRNDGTSLDRNTFNFFDTGAIMVGARHAALRARIAFSCHGNRVDCHAWGENIVTTSSVNGPFGPYMGLNPLAGDTGFGGTSGASAIVAGAAVSLQGIARSRGITLTPARVREILSGPFNTATDNPDGIGVMPDLREAVNHI</sequence>
<dbReference type="InterPro" id="IPR036852">
    <property type="entry name" value="Peptidase_S8/S53_dom_sf"/>
</dbReference>
<protein>
    <submittedName>
        <fullName evidence="5">Subtilase family protein</fullName>
    </submittedName>
</protein>
<organism evidence="5 6">
    <name type="scientific">Paenibacillus aquistagni</name>
    <dbReference type="NCBI Taxonomy" id="1852522"/>
    <lineage>
        <taxon>Bacteria</taxon>
        <taxon>Bacillati</taxon>
        <taxon>Bacillota</taxon>
        <taxon>Bacilli</taxon>
        <taxon>Bacillales</taxon>
        <taxon>Paenibacillaceae</taxon>
        <taxon>Paenibacillus</taxon>
    </lineage>
</organism>
<dbReference type="PANTHER" id="PTHR43806">
    <property type="entry name" value="PEPTIDASE S8"/>
    <property type="match status" value="1"/>
</dbReference>
<gene>
    <name evidence="5" type="ORF">SAMN06295960_1289</name>
</gene>
<dbReference type="STRING" id="1852522.SAMN06295960_1289"/>
<dbReference type="InterPro" id="IPR050131">
    <property type="entry name" value="Peptidase_S8_subtilisin-like"/>
</dbReference>
<reference evidence="5 6" key="1">
    <citation type="submission" date="2017-04" db="EMBL/GenBank/DDBJ databases">
        <authorList>
            <person name="Afonso C.L."/>
            <person name="Miller P.J."/>
            <person name="Scott M.A."/>
            <person name="Spackman E."/>
            <person name="Goraichik I."/>
            <person name="Dimitrov K.M."/>
            <person name="Suarez D.L."/>
            <person name="Swayne D.E."/>
        </authorList>
    </citation>
    <scope>NUCLEOTIDE SEQUENCE [LARGE SCALE GENOMIC DNA]</scope>
    <source>
        <strain evidence="5 6">11</strain>
    </source>
</reference>
<dbReference type="GO" id="GO:0004252">
    <property type="term" value="F:serine-type endopeptidase activity"/>
    <property type="evidence" value="ECO:0007669"/>
    <property type="project" value="InterPro"/>
</dbReference>
<dbReference type="SUPFAM" id="SSF52743">
    <property type="entry name" value="Subtilisin-like"/>
    <property type="match status" value="1"/>
</dbReference>
<dbReference type="GO" id="GO:0006508">
    <property type="term" value="P:proteolysis"/>
    <property type="evidence" value="ECO:0007669"/>
    <property type="project" value="UniProtKB-KW"/>
</dbReference>
<evidence type="ECO:0000256" key="2">
    <source>
        <dbReference type="ARBA" id="ARBA00022670"/>
    </source>
</evidence>
<keyword evidence="3" id="KW-0378">Hydrolase</keyword>
<dbReference type="Proteomes" id="UP000193834">
    <property type="component" value="Unassembled WGS sequence"/>
</dbReference>